<reference evidence="3 4" key="1">
    <citation type="journal article" date="2024" name="Commun. Biol.">
        <title>Comparative genomic analysis of thermophilic fungi reveals convergent evolutionary adaptations and gene losses.</title>
        <authorList>
            <person name="Steindorff A.S."/>
            <person name="Aguilar-Pontes M.V."/>
            <person name="Robinson A.J."/>
            <person name="Andreopoulos B."/>
            <person name="LaButti K."/>
            <person name="Kuo A."/>
            <person name="Mondo S."/>
            <person name="Riley R."/>
            <person name="Otillar R."/>
            <person name="Haridas S."/>
            <person name="Lipzen A."/>
            <person name="Grimwood J."/>
            <person name="Schmutz J."/>
            <person name="Clum A."/>
            <person name="Reid I.D."/>
            <person name="Moisan M.C."/>
            <person name="Butler G."/>
            <person name="Nguyen T.T.M."/>
            <person name="Dewar K."/>
            <person name="Conant G."/>
            <person name="Drula E."/>
            <person name="Henrissat B."/>
            <person name="Hansel C."/>
            <person name="Singer S."/>
            <person name="Hutchinson M.I."/>
            <person name="de Vries R.P."/>
            <person name="Natvig D.O."/>
            <person name="Powell A.J."/>
            <person name="Tsang A."/>
            <person name="Grigoriev I.V."/>
        </authorList>
    </citation>
    <scope>NUCLEOTIDE SEQUENCE [LARGE SCALE GENOMIC DNA]</scope>
    <source>
        <strain evidence="3 4">CBS 620.91</strain>
    </source>
</reference>
<feature type="transmembrane region" description="Helical" evidence="2">
    <location>
        <begin position="242"/>
        <end position="264"/>
    </location>
</feature>
<sequence>MTSTNPADATPPNPTPPSANENATSAPISIFSSGLVQITGLSTLVGGRSLAEMCLGLKAAPGLVWSSVSCLGILQAVRAFVAGAIPSDVWRDVVGLRTGVVDDALGFCFWTDVTRPIAGKTMQSKPGLLDMRQGGERLAEERRGIWLGVKSEFGRSRSNTQAGQESLLDDKIVGWHSLLAGDIPLKSTLATASTFGEKAIYVTRFIPDDTAQDYRLVDWILIGASLLKISEAVALYRMGSAYLWWSNSIGFACCLFSAVVLQVLDAGRDSYDNLDHAADFLIGDLPSYKRFGTTDKKIILGQPISVRRSALWRTAWTVGAIANLVGLSITFYILAKEEEDSSTLVYVWLGFQAFWVLARTIVYHMIPEARGAPNINVSPQPLESLPETSQARVLRLLLATSLLQTHEHVRVSEAYQEDIQSVSSPQQLIQILELSGWQISDALPHQINQTLNTTTIEAVIGEEFLRTFAWISEAKVDNADLYDAVVALFRVSSCECYLVPGVRVLAVKSIRQGPQDPEATVPVFDPRGTLNKDKRGYWVYWFPIQDPTSTQWSWLEIQCDPFSVLGKLRGYQVLTDAALDKELRAGVFSISLRGTAELLTALEASRTGSHILLNMVKSLRICPKK</sequence>
<evidence type="ECO:0000313" key="3">
    <source>
        <dbReference type="EMBL" id="KAL1836387.1"/>
    </source>
</evidence>
<keyword evidence="4" id="KW-1185">Reference proteome</keyword>
<accession>A0ABR3V481</accession>
<evidence type="ECO:0000256" key="1">
    <source>
        <dbReference type="SAM" id="MobiDB-lite"/>
    </source>
</evidence>
<dbReference type="EMBL" id="JAZGSY010000418">
    <property type="protein sequence ID" value="KAL1836387.1"/>
    <property type="molecule type" value="Genomic_DNA"/>
</dbReference>
<evidence type="ECO:0000256" key="2">
    <source>
        <dbReference type="SAM" id="Phobius"/>
    </source>
</evidence>
<feature type="transmembrane region" description="Helical" evidence="2">
    <location>
        <begin position="315"/>
        <end position="334"/>
    </location>
</feature>
<feature type="region of interest" description="Disordered" evidence="1">
    <location>
        <begin position="1"/>
        <end position="23"/>
    </location>
</feature>
<proteinExistence type="predicted"/>
<name>A0ABR3V481_HUMIN</name>
<feature type="transmembrane region" description="Helical" evidence="2">
    <location>
        <begin position="346"/>
        <end position="366"/>
    </location>
</feature>
<keyword evidence="2" id="KW-1133">Transmembrane helix</keyword>
<gene>
    <name evidence="3" type="ORF">VTJ49DRAFT_5225</name>
</gene>
<comment type="caution">
    <text evidence="3">The sequence shown here is derived from an EMBL/GenBank/DDBJ whole genome shotgun (WGS) entry which is preliminary data.</text>
</comment>
<protein>
    <submittedName>
        <fullName evidence="3">Uncharacterized protein</fullName>
    </submittedName>
</protein>
<organism evidence="3 4">
    <name type="scientific">Humicola insolens</name>
    <name type="common">Soft-rot fungus</name>
    <dbReference type="NCBI Taxonomy" id="85995"/>
    <lineage>
        <taxon>Eukaryota</taxon>
        <taxon>Fungi</taxon>
        <taxon>Dikarya</taxon>
        <taxon>Ascomycota</taxon>
        <taxon>Pezizomycotina</taxon>
        <taxon>Sordariomycetes</taxon>
        <taxon>Sordariomycetidae</taxon>
        <taxon>Sordariales</taxon>
        <taxon>Chaetomiaceae</taxon>
        <taxon>Mycothermus</taxon>
    </lineage>
</organism>
<evidence type="ECO:0000313" key="4">
    <source>
        <dbReference type="Proteomes" id="UP001583172"/>
    </source>
</evidence>
<dbReference type="Proteomes" id="UP001583172">
    <property type="component" value="Unassembled WGS sequence"/>
</dbReference>
<keyword evidence="2" id="KW-0472">Membrane</keyword>
<keyword evidence="2" id="KW-0812">Transmembrane</keyword>